<reference evidence="2 3" key="1">
    <citation type="submission" date="2019-01" db="EMBL/GenBank/DDBJ databases">
        <title>Vibrio BEI176 sp. nov, a marine bacterium isolated from China: eastern marignal seas.</title>
        <authorList>
            <person name="Li B."/>
        </authorList>
    </citation>
    <scope>NUCLEOTIDE SEQUENCE [LARGE SCALE GENOMIC DNA]</scope>
    <source>
        <strain evidence="2 3">BEI176</strain>
    </source>
</reference>
<dbReference type="PANTHER" id="PTHR43155">
    <property type="entry name" value="CYCLIC DI-GMP PHOSPHODIESTERASE PA4108-RELATED"/>
    <property type="match status" value="1"/>
</dbReference>
<proteinExistence type="predicted"/>
<dbReference type="Pfam" id="PF13487">
    <property type="entry name" value="HD_5"/>
    <property type="match status" value="1"/>
</dbReference>
<evidence type="ECO:0000313" key="3">
    <source>
        <dbReference type="Proteomes" id="UP000297753"/>
    </source>
</evidence>
<keyword evidence="3" id="KW-1185">Reference proteome</keyword>
<evidence type="ECO:0000259" key="1">
    <source>
        <dbReference type="PROSITE" id="PS51832"/>
    </source>
</evidence>
<dbReference type="InterPro" id="IPR037522">
    <property type="entry name" value="HD_GYP_dom"/>
</dbReference>
<comment type="caution">
    <text evidence="2">The sequence shown here is derived from an EMBL/GenBank/DDBJ whole genome shotgun (WGS) entry which is preliminary data.</text>
</comment>
<dbReference type="CDD" id="cd00077">
    <property type="entry name" value="HDc"/>
    <property type="match status" value="2"/>
</dbReference>
<dbReference type="PROSITE" id="PS51832">
    <property type="entry name" value="HD_GYP"/>
    <property type="match status" value="1"/>
</dbReference>
<dbReference type="Proteomes" id="UP000297753">
    <property type="component" value="Unassembled WGS sequence"/>
</dbReference>
<evidence type="ECO:0000313" key="2">
    <source>
        <dbReference type="EMBL" id="TFH90146.1"/>
    </source>
</evidence>
<dbReference type="EMBL" id="SATR01000034">
    <property type="protein sequence ID" value="TFH90146.1"/>
    <property type="molecule type" value="Genomic_DNA"/>
</dbReference>
<dbReference type="SUPFAM" id="SSF55781">
    <property type="entry name" value="GAF domain-like"/>
    <property type="match status" value="1"/>
</dbReference>
<gene>
    <name evidence="2" type="ORF">ELS82_18430</name>
</gene>
<dbReference type="Gene3D" id="3.30.450.40">
    <property type="match status" value="1"/>
</dbReference>
<dbReference type="Pfam" id="PF01966">
    <property type="entry name" value="HD"/>
    <property type="match status" value="1"/>
</dbReference>
<dbReference type="Pfam" id="PF01590">
    <property type="entry name" value="GAF"/>
    <property type="match status" value="1"/>
</dbReference>
<dbReference type="InterPro" id="IPR003018">
    <property type="entry name" value="GAF"/>
</dbReference>
<dbReference type="GO" id="GO:0008081">
    <property type="term" value="F:phosphoric diester hydrolase activity"/>
    <property type="evidence" value="ECO:0007669"/>
    <property type="project" value="UniProtKB-ARBA"/>
</dbReference>
<dbReference type="Gene3D" id="1.10.3210.10">
    <property type="entry name" value="Hypothetical protein af1432"/>
    <property type="match status" value="2"/>
</dbReference>
<dbReference type="InterPro" id="IPR003607">
    <property type="entry name" value="HD/PDEase_dom"/>
</dbReference>
<dbReference type="AlphaFoldDB" id="A0A4Y8WBW9"/>
<dbReference type="SMART" id="SM00065">
    <property type="entry name" value="GAF"/>
    <property type="match status" value="1"/>
</dbReference>
<dbReference type="PANTHER" id="PTHR43155:SF2">
    <property type="entry name" value="CYCLIC DI-GMP PHOSPHODIESTERASE PA4108"/>
    <property type="match status" value="1"/>
</dbReference>
<dbReference type="RefSeq" id="WP_134836779.1">
    <property type="nucleotide sequence ID" value="NZ_SATR01000034.1"/>
</dbReference>
<feature type="domain" description="HD-GYP" evidence="1">
    <location>
        <begin position="322"/>
        <end position="647"/>
    </location>
</feature>
<protein>
    <submittedName>
        <fullName evidence="2">GAF domain-containing protein</fullName>
    </submittedName>
</protein>
<name>A0A4Y8WBW9_9VIBR</name>
<dbReference type="SUPFAM" id="SSF109604">
    <property type="entry name" value="HD-domain/PDEase-like"/>
    <property type="match status" value="2"/>
</dbReference>
<accession>A0A4Y8WBW9</accession>
<dbReference type="OrthoDB" id="6210373at2"/>
<organism evidence="2 3">
    <name type="scientific">Vibrio ouci</name>
    <dbReference type="NCBI Taxonomy" id="2499078"/>
    <lineage>
        <taxon>Bacteria</taxon>
        <taxon>Pseudomonadati</taxon>
        <taxon>Pseudomonadota</taxon>
        <taxon>Gammaproteobacteria</taxon>
        <taxon>Vibrionales</taxon>
        <taxon>Vibrionaceae</taxon>
        <taxon>Vibrio</taxon>
    </lineage>
</organism>
<dbReference type="InterPro" id="IPR029016">
    <property type="entry name" value="GAF-like_dom_sf"/>
</dbReference>
<dbReference type="InterPro" id="IPR006674">
    <property type="entry name" value="HD_domain"/>
</dbReference>
<dbReference type="SMART" id="SM00471">
    <property type="entry name" value="HDc"/>
    <property type="match status" value="1"/>
</dbReference>
<sequence>MKLTDDTYSLGKLSIAHGRSFATTVMSQELNQRQLRCVKVSNEQEILNLSPALLILDQQLLDVVSIATVNQWRENQALVVIAEQHLEVEADLYVPTGFTKRITLKHIESALLIHTQREQQKELKQLLSNKSNSLSRLTEIGIALSAEKNLTALLNRILDEGRKLAVCDAASLFLLDDHDKDHRQLVLKLTQNASIEFDFEEKRFDLNDSSISGYVAIHGHEVNIEDVYDIQDKPYRFNPVFDHATGYRCQSLLAIPIFNYHQEIIGVLQFINHTKQAGVHLSSHSVTKDNVIPFDKEICPLLRALASQSAIAIENRRLIESIRRLFEGFVQASVTAIEQRDPTTSGHSFRVADLSIALADCLNNSNLKKYRYQHINNKDLRQLKYAALLHDFGKVGVKESVLTKAKKLTDHQLDVIKYRIRLTQQSLLRQRAEVELKLFNHTPGSNSQSALRQQENIQQQISQLEQFWLDILQANEPSVLPESASDTLKEIHAYHAMDENGLLTPLINENELLALSIPKGSLTPSEMDEIRSHVVHTETFLKQIPWTQDLQDIPHIAGAHHEKIDGSGYPKGLAGQQIPLASQIMTVCDIYDALTASDRPYKNALPDEIAFKILFNEAEKGQLNGDLVKLFIDDKVFLAIKDKQYKNDCNECGNFHHHVCDFDLLDHH</sequence>